<evidence type="ECO:0000256" key="6">
    <source>
        <dbReference type="ARBA" id="ARBA00022833"/>
    </source>
</evidence>
<feature type="domain" description="RING-CH-type" evidence="12">
    <location>
        <begin position="335"/>
        <end position="393"/>
    </location>
</feature>
<keyword evidence="9" id="KW-0833">Ubl conjugation pathway</keyword>
<dbReference type="PROSITE" id="PS50089">
    <property type="entry name" value="ZF_RING_2"/>
    <property type="match status" value="1"/>
</dbReference>
<evidence type="ECO:0000256" key="2">
    <source>
        <dbReference type="ARBA" id="ARBA00007997"/>
    </source>
</evidence>
<comment type="catalytic activity">
    <reaction evidence="9">
        <text>S-ubiquitinyl-[E2 ubiquitin-conjugating enzyme]-L-cysteine + [acceptor protein]-L-lysine = [E2 ubiquitin-conjugating enzyme]-L-cysteine + N(6)-ubiquitinyl-[acceptor protein]-L-lysine.</text>
        <dbReference type="EC" id="2.3.2.27"/>
    </reaction>
</comment>
<keyword evidence="14" id="KW-1185">Reference proteome</keyword>
<feature type="chain" id="PRO_5043493925" description="E3 ubiquitin-protein ligase listerin" evidence="10">
    <location>
        <begin position="29"/>
        <end position="393"/>
    </location>
</feature>
<comment type="function">
    <text evidence="9">E3 ubiquitin-protein ligase. Component of the ribosome quality control complex (RQC), a ribosome-associated complex that mediates ubiquitination and extraction of incompletely synthesized nascent chains for proteasomal degradation.</text>
</comment>
<protein>
    <recommendedName>
        <fullName evidence="3 9">E3 ubiquitin-protein ligase listerin</fullName>
        <ecNumber evidence="9">2.3.2.27</ecNumber>
    </recommendedName>
    <alternativeName>
        <fullName evidence="7 9">RING-type E3 ubiquitin transferase listerin</fullName>
    </alternativeName>
</protein>
<dbReference type="InterPro" id="IPR039804">
    <property type="entry name" value="RING-CH-C4HC3_LTN1"/>
</dbReference>
<comment type="subcellular location">
    <subcellularLocation>
        <location evidence="1">Cytoplasm</location>
        <location evidence="1">Cytosol</location>
    </subcellularLocation>
</comment>
<evidence type="ECO:0000259" key="12">
    <source>
        <dbReference type="PROSITE" id="PS51292"/>
    </source>
</evidence>
<comment type="subunit">
    <text evidence="9">Component of the ribosome quality control complex (RQC).</text>
</comment>
<proteinExistence type="inferred from homology"/>
<evidence type="ECO:0000256" key="10">
    <source>
        <dbReference type="SAM" id="SignalP"/>
    </source>
</evidence>
<dbReference type="Pfam" id="PF13639">
    <property type="entry name" value="zf-RING_2"/>
    <property type="match status" value="1"/>
</dbReference>
<keyword evidence="9" id="KW-0808">Transferase</keyword>
<evidence type="ECO:0000256" key="4">
    <source>
        <dbReference type="ARBA" id="ARBA00022723"/>
    </source>
</evidence>
<dbReference type="GO" id="GO:1990112">
    <property type="term" value="C:RQC complex"/>
    <property type="evidence" value="ECO:0007669"/>
    <property type="project" value="UniProtKB-UniRule"/>
</dbReference>
<dbReference type="InterPro" id="IPR054478">
    <property type="entry name" value="LTN1_UBC"/>
</dbReference>
<dbReference type="GO" id="GO:0043023">
    <property type="term" value="F:ribosomal large subunit binding"/>
    <property type="evidence" value="ECO:0007669"/>
    <property type="project" value="TreeGrafter"/>
</dbReference>
<dbReference type="GO" id="GO:1990116">
    <property type="term" value="P:ribosome-associated ubiquitin-dependent protein catabolic process"/>
    <property type="evidence" value="ECO:0007669"/>
    <property type="project" value="UniProtKB-UniRule"/>
</dbReference>
<evidence type="ECO:0000256" key="7">
    <source>
        <dbReference type="ARBA" id="ARBA00032366"/>
    </source>
</evidence>
<keyword evidence="10" id="KW-0732">Signal</keyword>
<dbReference type="SMART" id="SM00744">
    <property type="entry name" value="RINGv"/>
    <property type="match status" value="1"/>
</dbReference>
<gene>
    <name evidence="13" type="ORF">EEDITHA_LOCUS19477</name>
</gene>
<dbReference type="PANTHER" id="PTHR12389">
    <property type="entry name" value="ZINC FINGER PROTEIN 294"/>
    <property type="match status" value="1"/>
</dbReference>
<dbReference type="EC" id="2.3.2.27" evidence="9"/>
<dbReference type="GO" id="GO:0061630">
    <property type="term" value="F:ubiquitin protein ligase activity"/>
    <property type="evidence" value="ECO:0007669"/>
    <property type="project" value="UniProtKB-UniRule"/>
</dbReference>
<dbReference type="GO" id="GO:0072344">
    <property type="term" value="P:rescue of stalled ribosome"/>
    <property type="evidence" value="ECO:0007669"/>
    <property type="project" value="UniProtKB-UniRule"/>
</dbReference>
<evidence type="ECO:0000259" key="11">
    <source>
        <dbReference type="PROSITE" id="PS50089"/>
    </source>
</evidence>
<accession>A0AAU9V4M6</accession>
<keyword evidence="6 9" id="KW-0862">Zinc</keyword>
<evidence type="ECO:0000313" key="14">
    <source>
        <dbReference type="Proteomes" id="UP001153954"/>
    </source>
</evidence>
<comment type="caution">
    <text evidence="13">The sequence shown here is derived from an EMBL/GenBank/DDBJ whole genome shotgun (WGS) entry which is preliminary data.</text>
</comment>
<reference evidence="13" key="1">
    <citation type="submission" date="2022-03" db="EMBL/GenBank/DDBJ databases">
        <authorList>
            <person name="Tunstrom K."/>
        </authorList>
    </citation>
    <scope>NUCLEOTIDE SEQUENCE</scope>
</reference>
<feature type="domain" description="RING-type" evidence="11">
    <location>
        <begin position="343"/>
        <end position="390"/>
    </location>
</feature>
<dbReference type="PROSITE" id="PS51292">
    <property type="entry name" value="ZF_RING_CH"/>
    <property type="match status" value="1"/>
</dbReference>
<evidence type="ECO:0000256" key="1">
    <source>
        <dbReference type="ARBA" id="ARBA00004514"/>
    </source>
</evidence>
<evidence type="ECO:0000256" key="5">
    <source>
        <dbReference type="ARBA" id="ARBA00022771"/>
    </source>
</evidence>
<dbReference type="Proteomes" id="UP001153954">
    <property type="component" value="Unassembled WGS sequence"/>
</dbReference>
<feature type="signal peptide" evidence="10">
    <location>
        <begin position="1"/>
        <end position="28"/>
    </location>
</feature>
<evidence type="ECO:0000256" key="3">
    <source>
        <dbReference type="ARBA" id="ARBA00017157"/>
    </source>
</evidence>
<dbReference type="AlphaFoldDB" id="A0AAU9V4M6"/>
<dbReference type="GO" id="GO:0008270">
    <property type="term" value="F:zinc ion binding"/>
    <property type="evidence" value="ECO:0007669"/>
    <property type="project" value="UniProtKB-KW"/>
</dbReference>
<organism evidence="13 14">
    <name type="scientific">Euphydryas editha</name>
    <name type="common">Edith's checkerspot</name>
    <dbReference type="NCBI Taxonomy" id="104508"/>
    <lineage>
        <taxon>Eukaryota</taxon>
        <taxon>Metazoa</taxon>
        <taxon>Ecdysozoa</taxon>
        <taxon>Arthropoda</taxon>
        <taxon>Hexapoda</taxon>
        <taxon>Insecta</taxon>
        <taxon>Pterygota</taxon>
        <taxon>Neoptera</taxon>
        <taxon>Endopterygota</taxon>
        <taxon>Lepidoptera</taxon>
        <taxon>Glossata</taxon>
        <taxon>Ditrysia</taxon>
        <taxon>Papilionoidea</taxon>
        <taxon>Nymphalidae</taxon>
        <taxon>Nymphalinae</taxon>
        <taxon>Euphydryas</taxon>
    </lineage>
</organism>
<dbReference type="InterPro" id="IPR001841">
    <property type="entry name" value="Znf_RING"/>
</dbReference>
<dbReference type="PANTHER" id="PTHR12389:SF0">
    <property type="entry name" value="E3 UBIQUITIN-PROTEIN LIGASE LISTERIN"/>
    <property type="match status" value="1"/>
</dbReference>
<dbReference type="Pfam" id="PF23009">
    <property type="entry name" value="UBC_like"/>
    <property type="match status" value="1"/>
</dbReference>
<dbReference type="InterPro" id="IPR011016">
    <property type="entry name" value="Znf_RING-CH"/>
</dbReference>
<evidence type="ECO:0000256" key="9">
    <source>
        <dbReference type="RuleBase" id="RU367090"/>
    </source>
</evidence>
<dbReference type="CDD" id="cd16491">
    <property type="entry name" value="RING-CH-C4HC3_LTN1"/>
    <property type="match status" value="1"/>
</dbReference>
<dbReference type="InterPro" id="IPR013083">
    <property type="entry name" value="Znf_RING/FYVE/PHD"/>
</dbReference>
<keyword evidence="5 8" id="KW-0863">Zinc-finger</keyword>
<dbReference type="SUPFAM" id="SSF57850">
    <property type="entry name" value="RING/U-box"/>
    <property type="match status" value="1"/>
</dbReference>
<comment type="pathway">
    <text evidence="9">Protein modification; protein ubiquitination.</text>
</comment>
<dbReference type="GO" id="GO:0005829">
    <property type="term" value="C:cytosol"/>
    <property type="evidence" value="ECO:0007669"/>
    <property type="project" value="UniProtKB-SubCell"/>
</dbReference>
<evidence type="ECO:0000313" key="13">
    <source>
        <dbReference type="EMBL" id="CAH2105182.1"/>
    </source>
</evidence>
<dbReference type="InterPro" id="IPR039795">
    <property type="entry name" value="LTN1/Rkr1"/>
</dbReference>
<dbReference type="Gene3D" id="3.30.40.10">
    <property type="entry name" value="Zinc/RING finger domain, C3HC4 (zinc finger)"/>
    <property type="match status" value="1"/>
</dbReference>
<evidence type="ECO:0000256" key="8">
    <source>
        <dbReference type="PROSITE-ProRule" id="PRU00175"/>
    </source>
</evidence>
<comment type="similarity">
    <text evidence="2 9">Belongs to the LTN1 family.</text>
</comment>
<dbReference type="EMBL" id="CAKOGL010000028">
    <property type="protein sequence ID" value="CAH2105182.1"/>
    <property type="molecule type" value="Genomic_DNA"/>
</dbReference>
<sequence length="393" mass="42797">MLARSDSHSVALGLLLLAAHLLRHSARARADLAQFYIELLRCGAQVCEMLARSDSHSVALGLLLLAAHLLRHSARARADLAQFYIELLRCGAQVCEMLARSDSHSVALGLLLLAAHLLRHSARARADLAQFYIELLREGAYAGALMASCVRLLPADVLAAALEPDGAPLARHRPAFEALPPLDMYRRCDADTVSALACFVLCETLGGALAGEARGWAGALGARAGATLRRLVSACVAPALRRRLLGQLSARAHELPDAHVSIHWARAEVRCALQLEERTLELTLQLADEHPLVPPTVTAPPNSPAPDTNWIVLYLAYQNGTLLNALKMWISAVSARVQSAPQCYICYCRMHPASGRLPSVPCHQCRNKFHSPCLRKWFSTSNKSNCPLCRTKF</sequence>
<name>A0AAU9V4M6_EUPED</name>
<keyword evidence="4 9" id="KW-0479">Metal-binding</keyword>